<reference evidence="3" key="1">
    <citation type="submission" date="2016-04" db="EMBL/GenBank/DDBJ databases">
        <authorList>
            <person name="Nguyen H.D."/>
            <person name="Samba Siva P."/>
            <person name="Cullis J."/>
            <person name="Levesque C.A."/>
            <person name="Hambleton S."/>
        </authorList>
    </citation>
    <scope>NUCLEOTIDE SEQUENCE</scope>
    <source>
        <strain evidence="3">DAOMC 236422</strain>
    </source>
</reference>
<sequence>MSTSASAVKRPAEDSTGGDRNVKPRTASTGIHITDCEAPTITIHTRINGDAVAPSPAQQAVSAIVVGLEADLDQERKKRQGVNRAYTELEKELAAKDQDLFDARAEGAAERMRADALAIAKDLSDKLLEEAQTTIKNLNSDVAEANKKADGAIDKADGATKKAAILGSENIKLNDKLKIANRTISQAAKVSKALAKVLADQLSAASPRP</sequence>
<proteinExistence type="predicted"/>
<reference evidence="3" key="2">
    <citation type="journal article" date="2019" name="IMA Fungus">
        <title>Genome sequencing and comparison of five Tilletia species to identify candidate genes for the detection of regulated species infecting wheat.</title>
        <authorList>
            <person name="Nguyen H.D.T."/>
            <person name="Sultana T."/>
            <person name="Kesanakurti P."/>
            <person name="Hambleton S."/>
        </authorList>
    </citation>
    <scope>NUCLEOTIDE SEQUENCE</scope>
    <source>
        <strain evidence="3">DAOMC 236422</strain>
    </source>
</reference>
<accession>A0A8X7T6R8</accession>
<dbReference type="AlphaFoldDB" id="A0A8X7T6R8"/>
<organism evidence="3 4">
    <name type="scientific">Tilletia walkeri</name>
    <dbReference type="NCBI Taxonomy" id="117179"/>
    <lineage>
        <taxon>Eukaryota</taxon>
        <taxon>Fungi</taxon>
        <taxon>Dikarya</taxon>
        <taxon>Basidiomycota</taxon>
        <taxon>Ustilaginomycotina</taxon>
        <taxon>Exobasidiomycetes</taxon>
        <taxon>Tilletiales</taxon>
        <taxon>Tilletiaceae</taxon>
        <taxon>Tilletia</taxon>
    </lineage>
</organism>
<feature type="region of interest" description="Disordered" evidence="2">
    <location>
        <begin position="1"/>
        <end position="31"/>
    </location>
</feature>
<keyword evidence="1" id="KW-0175">Coiled coil</keyword>
<dbReference type="Proteomes" id="UP000078113">
    <property type="component" value="Unassembled WGS sequence"/>
</dbReference>
<name>A0A8X7T6R8_9BASI</name>
<evidence type="ECO:0000313" key="4">
    <source>
        <dbReference type="Proteomes" id="UP000078113"/>
    </source>
</evidence>
<protein>
    <submittedName>
        <fullName evidence="3">Uncharacterized protein</fullName>
    </submittedName>
</protein>
<dbReference type="EMBL" id="LWDG02000061">
    <property type="protein sequence ID" value="KAE8270148.1"/>
    <property type="molecule type" value="Genomic_DNA"/>
</dbReference>
<evidence type="ECO:0000313" key="3">
    <source>
        <dbReference type="EMBL" id="KAE8270148.1"/>
    </source>
</evidence>
<evidence type="ECO:0000256" key="1">
    <source>
        <dbReference type="SAM" id="Coils"/>
    </source>
</evidence>
<keyword evidence="4" id="KW-1185">Reference proteome</keyword>
<feature type="coiled-coil region" evidence="1">
    <location>
        <begin position="72"/>
        <end position="155"/>
    </location>
</feature>
<comment type="caution">
    <text evidence="3">The sequence shown here is derived from an EMBL/GenBank/DDBJ whole genome shotgun (WGS) entry which is preliminary data.</text>
</comment>
<evidence type="ECO:0000256" key="2">
    <source>
        <dbReference type="SAM" id="MobiDB-lite"/>
    </source>
</evidence>
<gene>
    <name evidence="3" type="ORF">A4X09_0g2169</name>
</gene>